<dbReference type="InterPro" id="IPR009057">
    <property type="entry name" value="Homeodomain-like_sf"/>
</dbReference>
<dbReference type="CDD" id="cd06996">
    <property type="entry name" value="cupin_Lmo2851-like_N"/>
    <property type="match status" value="1"/>
</dbReference>
<dbReference type="Pfam" id="PF12833">
    <property type="entry name" value="HTH_18"/>
    <property type="match status" value="1"/>
</dbReference>
<evidence type="ECO:0000256" key="3">
    <source>
        <dbReference type="ARBA" id="ARBA00023163"/>
    </source>
</evidence>
<dbReference type="Pfam" id="PF02311">
    <property type="entry name" value="AraC_binding"/>
    <property type="match status" value="1"/>
</dbReference>
<dbReference type="SUPFAM" id="SSF51215">
    <property type="entry name" value="Regulatory protein AraC"/>
    <property type="match status" value="1"/>
</dbReference>
<evidence type="ECO:0000259" key="4">
    <source>
        <dbReference type="PROSITE" id="PS01124"/>
    </source>
</evidence>
<dbReference type="SMART" id="SM00342">
    <property type="entry name" value="HTH_ARAC"/>
    <property type="match status" value="1"/>
</dbReference>
<evidence type="ECO:0000313" key="5">
    <source>
        <dbReference type="EMBL" id="GER71141.1"/>
    </source>
</evidence>
<evidence type="ECO:0000313" key="6">
    <source>
        <dbReference type="Proteomes" id="UP000391919"/>
    </source>
</evidence>
<protein>
    <submittedName>
        <fullName evidence="5">AraC family transcriptional regulator</fullName>
    </submittedName>
</protein>
<dbReference type="PROSITE" id="PS00041">
    <property type="entry name" value="HTH_ARAC_FAMILY_1"/>
    <property type="match status" value="1"/>
</dbReference>
<evidence type="ECO:0000256" key="2">
    <source>
        <dbReference type="ARBA" id="ARBA00023125"/>
    </source>
</evidence>
<gene>
    <name evidence="5" type="ORF">BpJC7_24440</name>
</gene>
<dbReference type="RefSeq" id="WP_151706091.1">
    <property type="nucleotide sequence ID" value="NZ_BKZQ01000037.1"/>
</dbReference>
<dbReference type="PANTHER" id="PTHR43280">
    <property type="entry name" value="ARAC-FAMILY TRANSCRIPTIONAL REGULATOR"/>
    <property type="match status" value="1"/>
</dbReference>
<keyword evidence="6" id="KW-1185">Reference proteome</keyword>
<keyword evidence="1" id="KW-0805">Transcription regulation</keyword>
<dbReference type="EMBL" id="BKZQ01000037">
    <property type="protein sequence ID" value="GER71141.1"/>
    <property type="molecule type" value="Genomic_DNA"/>
</dbReference>
<dbReference type="InterPro" id="IPR003313">
    <property type="entry name" value="AraC-bd"/>
</dbReference>
<accession>A0A5J4JHE2</accession>
<dbReference type="InterPro" id="IPR037923">
    <property type="entry name" value="HTH-like"/>
</dbReference>
<dbReference type="InterPro" id="IPR014710">
    <property type="entry name" value="RmlC-like_jellyroll"/>
</dbReference>
<dbReference type="GO" id="GO:0003700">
    <property type="term" value="F:DNA-binding transcription factor activity"/>
    <property type="evidence" value="ECO:0007669"/>
    <property type="project" value="InterPro"/>
</dbReference>
<sequence>MPETELNKISEYLFELTPIEKLQKLNATHIQDIPSYSTIQKGEKVKFLDQYFFANKDIYISKHNRFADYPSHSHGFFEMNYMFSGSCNQIINGNEETLNKGDLLLMDVGTTHEIKALGEKDILINILFRNSNISIKWLNSVKKSRSLLFEFLLNSFSGVQNQNNYLIFHVGKIPHVQHILHQIFLEYFFPKDFSGEIISLYLPILFTELIRNYNLEFSDPRLSYPSNENIIAFLELIEKDYKNITLKKAAEKLGYNKNYLSNLVKEKTGLTFTELVTKQRLNRAKMLLETTNHSISSIIQEVGFTNKTYFYRAYRNAYRELPSETKKKSNG</sequence>
<dbReference type="Gene3D" id="2.60.120.10">
    <property type="entry name" value="Jelly Rolls"/>
    <property type="match status" value="1"/>
</dbReference>
<dbReference type="SUPFAM" id="SSF46689">
    <property type="entry name" value="Homeodomain-like"/>
    <property type="match status" value="1"/>
</dbReference>
<evidence type="ECO:0000256" key="1">
    <source>
        <dbReference type="ARBA" id="ARBA00023015"/>
    </source>
</evidence>
<dbReference type="PROSITE" id="PS01124">
    <property type="entry name" value="HTH_ARAC_FAMILY_2"/>
    <property type="match status" value="1"/>
</dbReference>
<dbReference type="InterPro" id="IPR018060">
    <property type="entry name" value="HTH_AraC"/>
</dbReference>
<dbReference type="Proteomes" id="UP000391919">
    <property type="component" value="Unassembled WGS sequence"/>
</dbReference>
<keyword evidence="3" id="KW-0804">Transcription</keyword>
<proteinExistence type="predicted"/>
<dbReference type="AlphaFoldDB" id="A0A5J4JHE2"/>
<name>A0A5J4JHE2_9BACI</name>
<dbReference type="InterPro" id="IPR018062">
    <property type="entry name" value="HTH_AraC-typ_CS"/>
</dbReference>
<comment type="caution">
    <text evidence="5">The sequence shown here is derived from an EMBL/GenBank/DDBJ whole genome shotgun (WGS) entry which is preliminary data.</text>
</comment>
<feature type="domain" description="HTH araC/xylS-type" evidence="4">
    <location>
        <begin position="228"/>
        <end position="328"/>
    </location>
</feature>
<organism evidence="5 6">
    <name type="scientific">Weizmannia acidilactici</name>
    <dbReference type="NCBI Taxonomy" id="2607726"/>
    <lineage>
        <taxon>Bacteria</taxon>
        <taxon>Bacillati</taxon>
        <taxon>Bacillota</taxon>
        <taxon>Bacilli</taxon>
        <taxon>Bacillales</taxon>
        <taxon>Bacillaceae</taxon>
        <taxon>Heyndrickxia</taxon>
    </lineage>
</organism>
<dbReference type="PANTHER" id="PTHR43280:SF28">
    <property type="entry name" value="HTH-TYPE TRANSCRIPTIONAL ACTIVATOR RHAS"/>
    <property type="match status" value="1"/>
</dbReference>
<dbReference type="GO" id="GO:0043565">
    <property type="term" value="F:sequence-specific DNA binding"/>
    <property type="evidence" value="ECO:0007669"/>
    <property type="project" value="InterPro"/>
</dbReference>
<keyword evidence="2" id="KW-0238">DNA-binding</keyword>
<reference evidence="5 6" key="1">
    <citation type="submission" date="2019-09" db="EMBL/GenBank/DDBJ databases">
        <title>Draft genome sequence of Bacillus sp. JC-7.</title>
        <authorList>
            <person name="Tanaka N."/>
            <person name="Shiwa Y."/>
            <person name="Fujita N."/>
            <person name="Tanasupawat S."/>
        </authorList>
    </citation>
    <scope>NUCLEOTIDE SEQUENCE [LARGE SCALE GENOMIC DNA]</scope>
    <source>
        <strain evidence="5 6">JC-7</strain>
    </source>
</reference>
<dbReference type="Gene3D" id="1.10.10.60">
    <property type="entry name" value="Homeodomain-like"/>
    <property type="match status" value="2"/>
</dbReference>